<dbReference type="PANTHER" id="PTHR19290:SF134">
    <property type="entry name" value="NEUROGENIC DIFFERENTIATION FACTOR 1"/>
    <property type="match status" value="1"/>
</dbReference>
<dbReference type="EMBL" id="UYWY01001551">
    <property type="protein sequence ID" value="VDM26904.1"/>
    <property type="molecule type" value="Genomic_DNA"/>
</dbReference>
<dbReference type="GO" id="GO:0045944">
    <property type="term" value="P:positive regulation of transcription by RNA polymerase II"/>
    <property type="evidence" value="ECO:0007669"/>
    <property type="project" value="TreeGrafter"/>
</dbReference>
<evidence type="ECO:0000313" key="12">
    <source>
        <dbReference type="Proteomes" id="UP000031036"/>
    </source>
</evidence>
<keyword evidence="12" id="KW-1185">Reference proteome</keyword>
<accession>A0A0B2VW78</accession>
<dbReference type="OrthoDB" id="10039134at2759"/>
<keyword evidence="7" id="KW-0539">Nucleus</keyword>
<keyword evidence="6" id="KW-0804">Transcription</keyword>
<dbReference type="GO" id="GO:0046983">
    <property type="term" value="F:protein dimerization activity"/>
    <property type="evidence" value="ECO:0007669"/>
    <property type="project" value="InterPro"/>
</dbReference>
<dbReference type="InterPro" id="IPR011598">
    <property type="entry name" value="bHLH_dom"/>
</dbReference>
<dbReference type="AlphaFoldDB" id="A0A0B2VW78"/>
<organism evidence="10 12">
    <name type="scientific">Toxocara canis</name>
    <name type="common">Canine roundworm</name>
    <dbReference type="NCBI Taxonomy" id="6265"/>
    <lineage>
        <taxon>Eukaryota</taxon>
        <taxon>Metazoa</taxon>
        <taxon>Ecdysozoa</taxon>
        <taxon>Nematoda</taxon>
        <taxon>Chromadorea</taxon>
        <taxon>Rhabditida</taxon>
        <taxon>Spirurina</taxon>
        <taxon>Ascaridomorpha</taxon>
        <taxon>Ascaridoidea</taxon>
        <taxon>Toxocaridae</taxon>
        <taxon>Toxocara</taxon>
    </lineage>
</organism>
<dbReference type="CDD" id="cd11427">
    <property type="entry name" value="bHLH_TS_NeuroD"/>
    <property type="match status" value="1"/>
</dbReference>
<dbReference type="SUPFAM" id="SSF47459">
    <property type="entry name" value="HLH, helix-loop-helix DNA-binding domain"/>
    <property type="match status" value="1"/>
</dbReference>
<feature type="domain" description="BHLH" evidence="9">
    <location>
        <begin position="14"/>
        <end position="66"/>
    </location>
</feature>
<dbReference type="GO" id="GO:0070888">
    <property type="term" value="F:E-box binding"/>
    <property type="evidence" value="ECO:0007669"/>
    <property type="project" value="TreeGrafter"/>
</dbReference>
<evidence type="ECO:0000256" key="6">
    <source>
        <dbReference type="ARBA" id="ARBA00023163"/>
    </source>
</evidence>
<evidence type="ECO:0000256" key="1">
    <source>
        <dbReference type="ARBA" id="ARBA00022473"/>
    </source>
</evidence>
<dbReference type="Pfam" id="PF12533">
    <property type="entry name" value="Neuro_bHLH"/>
    <property type="match status" value="1"/>
</dbReference>
<sequence>MAPSATDALTKSRLRRQKANCRERSRMHGLNQALDVLRQCVPLTTQHQKLSKIETLRLARNYIAALNYILHSDSQPSALEYAHMLSDGMSQTTTNLIASLLQVQPRLLVVAQQQRTPPKRYDSISAFPLNQPSPSNGVYCSPNYASSISYGTPVPYPSPITSQCSASYPPVFPPSRPYNASSYSSNMFPYPE</sequence>
<dbReference type="PROSITE" id="PS50888">
    <property type="entry name" value="BHLH"/>
    <property type="match status" value="1"/>
</dbReference>
<dbReference type="GO" id="GO:0007423">
    <property type="term" value="P:sensory organ development"/>
    <property type="evidence" value="ECO:0007669"/>
    <property type="project" value="TreeGrafter"/>
</dbReference>
<dbReference type="SMART" id="SM00353">
    <property type="entry name" value="HLH"/>
    <property type="match status" value="1"/>
</dbReference>
<dbReference type="Proteomes" id="UP000031036">
    <property type="component" value="Unassembled WGS sequence"/>
</dbReference>
<evidence type="ECO:0000259" key="9">
    <source>
        <dbReference type="PROSITE" id="PS50888"/>
    </source>
</evidence>
<dbReference type="InterPro" id="IPR050359">
    <property type="entry name" value="bHLH_transcription_factors"/>
</dbReference>
<dbReference type="Pfam" id="PF00010">
    <property type="entry name" value="HLH"/>
    <property type="match status" value="1"/>
</dbReference>
<protein>
    <submittedName>
        <fullName evidence="10">Neurogenic differentiation factor 1</fullName>
    </submittedName>
</protein>
<keyword evidence="1" id="KW-0217">Developmental protein</keyword>
<proteinExistence type="predicted"/>
<evidence type="ECO:0000256" key="7">
    <source>
        <dbReference type="ARBA" id="ARBA00023242"/>
    </source>
</evidence>
<reference evidence="11" key="2">
    <citation type="submission" date="2018-11" db="EMBL/GenBank/DDBJ databases">
        <authorList>
            <consortium name="Pathogen Informatics"/>
        </authorList>
    </citation>
    <scope>NUCLEOTIDE SEQUENCE [LARGE SCALE GENOMIC DNA]</scope>
</reference>
<name>A0A0B2VW78_TOXCA</name>
<reference evidence="10 12" key="1">
    <citation type="submission" date="2014-11" db="EMBL/GenBank/DDBJ databases">
        <title>Genetic blueprint of the zoonotic pathogen Toxocara canis.</title>
        <authorList>
            <person name="Zhu X.-Q."/>
            <person name="Korhonen P.K."/>
            <person name="Cai H."/>
            <person name="Young N.D."/>
            <person name="Nejsum P."/>
            <person name="von Samson-Himmelstjerna G."/>
            <person name="Boag P.R."/>
            <person name="Tan P."/>
            <person name="Li Q."/>
            <person name="Min J."/>
            <person name="Yang Y."/>
            <person name="Wang X."/>
            <person name="Fang X."/>
            <person name="Hall R.S."/>
            <person name="Hofmann A."/>
            <person name="Sternberg P.W."/>
            <person name="Jex A.R."/>
            <person name="Gasser R.B."/>
        </authorList>
    </citation>
    <scope>NUCLEOTIDE SEQUENCE [LARGE SCALE GENOMIC DNA]</scope>
    <source>
        <strain evidence="10">PN_DK_2014</strain>
    </source>
</reference>
<dbReference type="GO" id="GO:0061564">
    <property type="term" value="P:axon development"/>
    <property type="evidence" value="ECO:0007669"/>
    <property type="project" value="TreeGrafter"/>
</dbReference>
<dbReference type="EMBL" id="JPKZ01000335">
    <property type="protein sequence ID" value="KHN87761.1"/>
    <property type="molecule type" value="Genomic_DNA"/>
</dbReference>
<keyword evidence="4" id="KW-0805">Transcription regulation</keyword>
<dbReference type="GO" id="GO:0005634">
    <property type="term" value="C:nucleus"/>
    <property type="evidence" value="ECO:0007669"/>
    <property type="project" value="TreeGrafter"/>
</dbReference>
<gene>
    <name evidence="10" type="primary">cnd-1</name>
    <name evidence="10" type="ORF">Tcan_17713</name>
    <name evidence="11" type="ORF">TCNE_LOCUS1829</name>
</gene>
<evidence type="ECO:0000313" key="10">
    <source>
        <dbReference type="EMBL" id="KHN87761.1"/>
    </source>
</evidence>
<evidence type="ECO:0000313" key="11">
    <source>
        <dbReference type="EMBL" id="VDM26904.1"/>
    </source>
</evidence>
<keyword evidence="2" id="KW-0221">Differentiation</keyword>
<evidence type="ECO:0000256" key="8">
    <source>
        <dbReference type="SAM" id="MobiDB-lite"/>
    </source>
</evidence>
<dbReference type="InterPro" id="IPR036638">
    <property type="entry name" value="HLH_DNA-bd_sf"/>
</dbReference>
<dbReference type="STRING" id="6265.A0A0B2VW78"/>
<evidence type="ECO:0000256" key="4">
    <source>
        <dbReference type="ARBA" id="ARBA00023015"/>
    </source>
</evidence>
<evidence type="ECO:0000256" key="5">
    <source>
        <dbReference type="ARBA" id="ARBA00023125"/>
    </source>
</evidence>
<dbReference type="InterPro" id="IPR022575">
    <property type="entry name" value="NeuroD_DUF"/>
</dbReference>
<evidence type="ECO:0000256" key="3">
    <source>
        <dbReference type="ARBA" id="ARBA00022902"/>
    </source>
</evidence>
<dbReference type="Gene3D" id="4.10.280.10">
    <property type="entry name" value="Helix-loop-helix DNA-binding domain"/>
    <property type="match status" value="1"/>
</dbReference>
<keyword evidence="5" id="KW-0238">DNA-binding</keyword>
<feature type="region of interest" description="Disordered" evidence="8">
    <location>
        <begin position="1"/>
        <end position="22"/>
    </location>
</feature>
<keyword evidence="3" id="KW-0524">Neurogenesis</keyword>
<dbReference type="GO" id="GO:0000981">
    <property type="term" value="F:DNA-binding transcription factor activity, RNA polymerase II-specific"/>
    <property type="evidence" value="ECO:0007669"/>
    <property type="project" value="TreeGrafter"/>
</dbReference>
<evidence type="ECO:0000256" key="2">
    <source>
        <dbReference type="ARBA" id="ARBA00022782"/>
    </source>
</evidence>
<dbReference type="PANTHER" id="PTHR19290">
    <property type="entry name" value="BASIC HELIX-LOOP-HELIX PROTEIN NEUROGENIN-RELATED"/>
    <property type="match status" value="1"/>
</dbReference>